<evidence type="ECO:0000256" key="3">
    <source>
        <dbReference type="ARBA" id="ARBA00023163"/>
    </source>
</evidence>
<dbReference type="InterPro" id="IPR020449">
    <property type="entry name" value="Tscrpt_reg_AraC-type_HTH"/>
</dbReference>
<dbReference type="SMART" id="SM00342">
    <property type="entry name" value="HTH_ARAC"/>
    <property type="match status" value="1"/>
</dbReference>
<protein>
    <submittedName>
        <fullName evidence="5">Helix-turn-helix domain-containing protein</fullName>
    </submittedName>
</protein>
<dbReference type="Gene3D" id="1.10.10.60">
    <property type="entry name" value="Homeodomain-like"/>
    <property type="match status" value="2"/>
</dbReference>
<evidence type="ECO:0000256" key="2">
    <source>
        <dbReference type="ARBA" id="ARBA00023125"/>
    </source>
</evidence>
<evidence type="ECO:0000259" key="4">
    <source>
        <dbReference type="PROSITE" id="PS01124"/>
    </source>
</evidence>
<dbReference type="Pfam" id="PF02311">
    <property type="entry name" value="AraC_binding"/>
    <property type="match status" value="1"/>
</dbReference>
<dbReference type="Gene3D" id="2.60.120.10">
    <property type="entry name" value="Jelly Rolls"/>
    <property type="match status" value="1"/>
</dbReference>
<dbReference type="RefSeq" id="WP_171650721.1">
    <property type="nucleotide sequence ID" value="NZ_WHOD01000016.1"/>
</dbReference>
<reference evidence="5" key="1">
    <citation type="submission" date="2019-10" db="EMBL/GenBank/DDBJ databases">
        <title>Description of Paenibacillus glebae sp. nov.</title>
        <authorList>
            <person name="Carlier A."/>
            <person name="Qi S."/>
        </authorList>
    </citation>
    <scope>NUCLEOTIDE SEQUENCE</scope>
    <source>
        <strain evidence="5">LMG 31456</strain>
    </source>
</reference>
<evidence type="ECO:0000313" key="5">
    <source>
        <dbReference type="EMBL" id="NOU92525.1"/>
    </source>
</evidence>
<comment type="caution">
    <text evidence="5">The sequence shown here is derived from an EMBL/GenBank/DDBJ whole genome shotgun (WGS) entry which is preliminary data.</text>
</comment>
<dbReference type="AlphaFoldDB" id="A0A972GM43"/>
<keyword evidence="6" id="KW-1185">Reference proteome</keyword>
<dbReference type="PROSITE" id="PS01124">
    <property type="entry name" value="HTH_ARAC_FAMILY_2"/>
    <property type="match status" value="1"/>
</dbReference>
<keyword evidence="3" id="KW-0804">Transcription</keyword>
<evidence type="ECO:0000256" key="1">
    <source>
        <dbReference type="ARBA" id="ARBA00023015"/>
    </source>
</evidence>
<gene>
    <name evidence="5" type="ORF">GC093_04655</name>
</gene>
<dbReference type="InterPro" id="IPR014710">
    <property type="entry name" value="RmlC-like_jellyroll"/>
</dbReference>
<dbReference type="InterPro" id="IPR018062">
    <property type="entry name" value="HTH_AraC-typ_CS"/>
</dbReference>
<dbReference type="PANTHER" id="PTHR43280">
    <property type="entry name" value="ARAC-FAMILY TRANSCRIPTIONAL REGULATOR"/>
    <property type="match status" value="1"/>
</dbReference>
<evidence type="ECO:0000313" key="6">
    <source>
        <dbReference type="Proteomes" id="UP000641588"/>
    </source>
</evidence>
<proteinExistence type="predicted"/>
<dbReference type="InterPro" id="IPR003313">
    <property type="entry name" value="AraC-bd"/>
</dbReference>
<keyword evidence="1" id="KW-0805">Transcription regulation</keyword>
<keyword evidence="2" id="KW-0238">DNA-binding</keyword>
<dbReference type="EMBL" id="WHOD01000016">
    <property type="protein sequence ID" value="NOU92525.1"/>
    <property type="molecule type" value="Genomic_DNA"/>
</dbReference>
<accession>A0A972GM43</accession>
<dbReference type="InterPro" id="IPR018060">
    <property type="entry name" value="HTH_AraC"/>
</dbReference>
<dbReference type="SUPFAM" id="SSF51215">
    <property type="entry name" value="Regulatory protein AraC"/>
    <property type="match status" value="1"/>
</dbReference>
<organism evidence="5 6">
    <name type="scientific">Paenibacillus foliorum</name>
    <dbReference type="NCBI Taxonomy" id="2654974"/>
    <lineage>
        <taxon>Bacteria</taxon>
        <taxon>Bacillati</taxon>
        <taxon>Bacillota</taxon>
        <taxon>Bacilli</taxon>
        <taxon>Bacillales</taxon>
        <taxon>Paenibacillaceae</taxon>
        <taxon>Paenibacillus</taxon>
    </lineage>
</organism>
<sequence>MFYDDIRLDDELNFVKKVGTLTEHEMHLHDALEISIVLKNNVKYHLCDRDYHGKPGDVYVFRPFEPHYNLAEDSNKPVEWTMVLFAPSIARSIPEGHKLLTPFYAADKFSPLIPAHTTFAQAIQNASKLAIAEGEQQLPGWRAKQFLYFIDILVMIFRYYEAVQQDELSNSKTDQGIINVIQYMLSHFSEDIDINEMIVMSNLRKTMFFKKFKSITSLSPNEFISRLRLQSAVYLLDYTAKSITEIAFECGFHSLSYFNKQFKLYRGISPRDQRNHLKIRREL</sequence>
<name>A0A972GM43_9BACL</name>
<dbReference type="Proteomes" id="UP000641588">
    <property type="component" value="Unassembled WGS sequence"/>
</dbReference>
<dbReference type="GO" id="GO:0003700">
    <property type="term" value="F:DNA-binding transcription factor activity"/>
    <property type="evidence" value="ECO:0007669"/>
    <property type="project" value="InterPro"/>
</dbReference>
<feature type="domain" description="HTH araC/xylS-type" evidence="4">
    <location>
        <begin position="178"/>
        <end position="276"/>
    </location>
</feature>
<dbReference type="InterPro" id="IPR037923">
    <property type="entry name" value="HTH-like"/>
</dbReference>
<dbReference type="PROSITE" id="PS00041">
    <property type="entry name" value="HTH_ARAC_FAMILY_1"/>
    <property type="match status" value="1"/>
</dbReference>
<dbReference type="PRINTS" id="PR00032">
    <property type="entry name" value="HTHARAC"/>
</dbReference>
<dbReference type="Pfam" id="PF12833">
    <property type="entry name" value="HTH_18"/>
    <property type="match status" value="1"/>
</dbReference>
<dbReference type="PANTHER" id="PTHR43280:SF28">
    <property type="entry name" value="HTH-TYPE TRANSCRIPTIONAL ACTIVATOR RHAS"/>
    <property type="match status" value="1"/>
</dbReference>
<dbReference type="SUPFAM" id="SSF46689">
    <property type="entry name" value="Homeodomain-like"/>
    <property type="match status" value="1"/>
</dbReference>
<dbReference type="InterPro" id="IPR009057">
    <property type="entry name" value="Homeodomain-like_sf"/>
</dbReference>
<dbReference type="GO" id="GO:0043565">
    <property type="term" value="F:sequence-specific DNA binding"/>
    <property type="evidence" value="ECO:0007669"/>
    <property type="project" value="InterPro"/>
</dbReference>